<organism evidence="2 3">
    <name type="scientific">Streptomyces ramulosus</name>
    <dbReference type="NCBI Taxonomy" id="47762"/>
    <lineage>
        <taxon>Bacteria</taxon>
        <taxon>Bacillati</taxon>
        <taxon>Actinomycetota</taxon>
        <taxon>Actinomycetes</taxon>
        <taxon>Kitasatosporales</taxon>
        <taxon>Streptomycetaceae</taxon>
        <taxon>Streptomyces</taxon>
    </lineage>
</organism>
<sequence>MKKIVAATGLALGATAMVLTTQASAQAVEPVKPVTQQTATVKAGQPAPAAIGGLVKAASKVGKAAKSAAEKGYVHAKAAAGTKAIRNAVGNMTKISSVGSAAKSGAGNVSSVESIFDK</sequence>
<name>A0ABW1FKW0_9ACTN</name>
<keyword evidence="1" id="KW-0732">Signal</keyword>
<protein>
    <submittedName>
        <fullName evidence="2">Uncharacterized protein</fullName>
    </submittedName>
</protein>
<evidence type="ECO:0000313" key="3">
    <source>
        <dbReference type="Proteomes" id="UP001596241"/>
    </source>
</evidence>
<feature type="signal peptide" evidence="1">
    <location>
        <begin position="1"/>
        <end position="25"/>
    </location>
</feature>
<feature type="chain" id="PRO_5045889309" evidence="1">
    <location>
        <begin position="26"/>
        <end position="118"/>
    </location>
</feature>
<reference evidence="3" key="1">
    <citation type="journal article" date="2019" name="Int. J. Syst. Evol. Microbiol.">
        <title>The Global Catalogue of Microorganisms (GCM) 10K type strain sequencing project: providing services to taxonomists for standard genome sequencing and annotation.</title>
        <authorList>
            <consortium name="The Broad Institute Genomics Platform"/>
            <consortium name="The Broad Institute Genome Sequencing Center for Infectious Disease"/>
            <person name="Wu L."/>
            <person name="Ma J."/>
        </authorList>
    </citation>
    <scope>NUCLEOTIDE SEQUENCE [LARGE SCALE GENOMIC DNA]</scope>
    <source>
        <strain evidence="3">CGMCC 1.15809</strain>
    </source>
</reference>
<dbReference type="Proteomes" id="UP001596241">
    <property type="component" value="Unassembled WGS sequence"/>
</dbReference>
<keyword evidence="3" id="KW-1185">Reference proteome</keyword>
<evidence type="ECO:0000313" key="2">
    <source>
        <dbReference type="EMBL" id="MFC5894605.1"/>
    </source>
</evidence>
<proteinExistence type="predicted"/>
<evidence type="ECO:0000256" key="1">
    <source>
        <dbReference type="SAM" id="SignalP"/>
    </source>
</evidence>
<accession>A0ABW1FKW0</accession>
<dbReference type="RefSeq" id="WP_345088825.1">
    <property type="nucleotide sequence ID" value="NZ_BAAAWG010000015.1"/>
</dbReference>
<dbReference type="EMBL" id="JBHSPW010000007">
    <property type="protein sequence ID" value="MFC5894605.1"/>
    <property type="molecule type" value="Genomic_DNA"/>
</dbReference>
<gene>
    <name evidence="2" type="ORF">ACFP3M_17465</name>
</gene>
<comment type="caution">
    <text evidence="2">The sequence shown here is derived from an EMBL/GenBank/DDBJ whole genome shotgun (WGS) entry which is preliminary data.</text>
</comment>